<gene>
    <name evidence="2" type="ORF">EHS24_004465</name>
</gene>
<feature type="compositionally biased region" description="Acidic residues" evidence="1">
    <location>
        <begin position="86"/>
        <end position="98"/>
    </location>
</feature>
<sequence>MLVSPIRVHGILTDLLETQESAGPHTALLITPQGQLLCHATLPDTDDDSLDGDSEGSGAVDGDGDGDVHKGNGHGPGSEDGGYDAASDEDEGDDDEPWLEGPERLRLLLGLASQWEEDESPRVECELGRLFLRPIALPEPEVPAPTAAVPAVKAPVLSSFVLVLNGTSDTPWTELAAKADLFLTQWY</sequence>
<proteinExistence type="predicted"/>
<dbReference type="EMBL" id="RSCE01000002">
    <property type="protein sequence ID" value="RSH86228.1"/>
    <property type="molecule type" value="Genomic_DNA"/>
</dbReference>
<evidence type="ECO:0000313" key="3">
    <source>
        <dbReference type="Proteomes" id="UP000279236"/>
    </source>
</evidence>
<dbReference type="GeneID" id="39589008"/>
<accession>A0A427Y564</accession>
<keyword evidence="3" id="KW-1185">Reference proteome</keyword>
<organism evidence="2 3">
    <name type="scientific">Apiotrichum porosum</name>
    <dbReference type="NCBI Taxonomy" id="105984"/>
    <lineage>
        <taxon>Eukaryota</taxon>
        <taxon>Fungi</taxon>
        <taxon>Dikarya</taxon>
        <taxon>Basidiomycota</taxon>
        <taxon>Agaricomycotina</taxon>
        <taxon>Tremellomycetes</taxon>
        <taxon>Trichosporonales</taxon>
        <taxon>Trichosporonaceae</taxon>
        <taxon>Apiotrichum</taxon>
    </lineage>
</organism>
<comment type="caution">
    <text evidence="2">The sequence shown here is derived from an EMBL/GenBank/DDBJ whole genome shotgun (WGS) entry which is preliminary data.</text>
</comment>
<reference evidence="2 3" key="1">
    <citation type="submission" date="2018-11" db="EMBL/GenBank/DDBJ databases">
        <title>Genome sequence of Apiotrichum porosum DSM 27194.</title>
        <authorList>
            <person name="Aliyu H."/>
            <person name="Gorte O."/>
            <person name="Ochsenreither K."/>
        </authorList>
    </citation>
    <scope>NUCLEOTIDE SEQUENCE [LARGE SCALE GENOMIC DNA]</scope>
    <source>
        <strain evidence="2 3">DSM 27194</strain>
    </source>
</reference>
<feature type="region of interest" description="Disordered" evidence="1">
    <location>
        <begin position="40"/>
        <end position="99"/>
    </location>
</feature>
<dbReference type="OrthoDB" id="2587036at2759"/>
<feature type="compositionally biased region" description="Acidic residues" evidence="1">
    <location>
        <begin position="44"/>
        <end position="54"/>
    </location>
</feature>
<evidence type="ECO:0000313" key="2">
    <source>
        <dbReference type="EMBL" id="RSH86228.1"/>
    </source>
</evidence>
<protein>
    <submittedName>
        <fullName evidence="2">Uncharacterized protein</fullName>
    </submittedName>
</protein>
<name>A0A427Y564_9TREE</name>
<dbReference type="RefSeq" id="XP_028479013.1">
    <property type="nucleotide sequence ID" value="XM_028620041.1"/>
</dbReference>
<dbReference type="AlphaFoldDB" id="A0A427Y564"/>
<evidence type="ECO:0000256" key="1">
    <source>
        <dbReference type="SAM" id="MobiDB-lite"/>
    </source>
</evidence>
<dbReference type="Proteomes" id="UP000279236">
    <property type="component" value="Unassembled WGS sequence"/>
</dbReference>